<feature type="domain" description="N-acetyltransferase" evidence="4">
    <location>
        <begin position="6"/>
        <end position="167"/>
    </location>
</feature>
<name>A0A842HJL5_9BACT</name>
<dbReference type="InterPro" id="IPR051531">
    <property type="entry name" value="N-acetyltransferase"/>
</dbReference>
<gene>
    <name evidence="5" type="ORF">H5P28_15980</name>
</gene>
<dbReference type="PANTHER" id="PTHR43792">
    <property type="entry name" value="GNAT FAMILY, PUTATIVE (AFU_ORTHOLOGUE AFUA_3G00765)-RELATED-RELATED"/>
    <property type="match status" value="1"/>
</dbReference>
<comment type="caution">
    <text evidence="5">The sequence shown here is derived from an EMBL/GenBank/DDBJ whole genome shotgun (WGS) entry which is preliminary data.</text>
</comment>
<proteinExistence type="inferred from homology"/>
<accession>A0A842HJL5</accession>
<sequence>MIETERLVLRPFAPVDAAEVARLAGAEEVAETTLNVPYPYTLEMARDWIARHEPEFRAGNSLCLALTLKAASDEKSQKLPEATENEVPGAHGSAIIGAISVGRRAGGASAELGYWLGVAYWKHGYMTEAVRAFLPCVFECWTVEKITSHHLARNPASGRVMIKAGMTRVEARSVPWKSGRTEEAVFYVLPREVVSITGKK</sequence>
<dbReference type="EMBL" id="JACHVB010000052">
    <property type="protein sequence ID" value="MBC2595766.1"/>
    <property type="molecule type" value="Genomic_DNA"/>
</dbReference>
<evidence type="ECO:0000256" key="2">
    <source>
        <dbReference type="ARBA" id="ARBA00023315"/>
    </source>
</evidence>
<dbReference type="AlphaFoldDB" id="A0A842HJL5"/>
<dbReference type="Pfam" id="PF13302">
    <property type="entry name" value="Acetyltransf_3"/>
    <property type="match status" value="1"/>
</dbReference>
<reference evidence="5 6" key="1">
    <citation type="submission" date="2020-07" db="EMBL/GenBank/DDBJ databases">
        <authorList>
            <person name="Feng X."/>
        </authorList>
    </citation>
    <scope>NUCLEOTIDE SEQUENCE [LARGE SCALE GENOMIC DNA]</scope>
    <source>
        <strain evidence="5 6">JCM31066</strain>
    </source>
</reference>
<evidence type="ECO:0000259" key="4">
    <source>
        <dbReference type="Pfam" id="PF13302"/>
    </source>
</evidence>
<dbReference type="RefSeq" id="WP_185676697.1">
    <property type="nucleotide sequence ID" value="NZ_JACHVB010000052.1"/>
</dbReference>
<dbReference type="SUPFAM" id="SSF55729">
    <property type="entry name" value="Acyl-CoA N-acyltransferases (Nat)"/>
    <property type="match status" value="1"/>
</dbReference>
<dbReference type="Gene3D" id="3.40.630.30">
    <property type="match status" value="1"/>
</dbReference>
<dbReference type="InterPro" id="IPR016181">
    <property type="entry name" value="Acyl_CoA_acyltransferase"/>
</dbReference>
<evidence type="ECO:0000256" key="1">
    <source>
        <dbReference type="ARBA" id="ARBA00022679"/>
    </source>
</evidence>
<keyword evidence="2" id="KW-0012">Acyltransferase</keyword>
<organism evidence="5 6">
    <name type="scientific">Ruficoccus amylovorans</name>
    <dbReference type="NCBI Taxonomy" id="1804625"/>
    <lineage>
        <taxon>Bacteria</taxon>
        <taxon>Pseudomonadati</taxon>
        <taxon>Verrucomicrobiota</taxon>
        <taxon>Opitutia</taxon>
        <taxon>Puniceicoccales</taxon>
        <taxon>Cerasicoccaceae</taxon>
        <taxon>Ruficoccus</taxon>
    </lineage>
</organism>
<evidence type="ECO:0000313" key="5">
    <source>
        <dbReference type="EMBL" id="MBC2595766.1"/>
    </source>
</evidence>
<dbReference type="Proteomes" id="UP000546464">
    <property type="component" value="Unassembled WGS sequence"/>
</dbReference>
<evidence type="ECO:0000256" key="3">
    <source>
        <dbReference type="ARBA" id="ARBA00038502"/>
    </source>
</evidence>
<dbReference type="GO" id="GO:0016747">
    <property type="term" value="F:acyltransferase activity, transferring groups other than amino-acyl groups"/>
    <property type="evidence" value="ECO:0007669"/>
    <property type="project" value="InterPro"/>
</dbReference>
<comment type="similarity">
    <text evidence="3">Belongs to the acetyltransferase family. RimJ subfamily.</text>
</comment>
<evidence type="ECO:0000313" key="6">
    <source>
        <dbReference type="Proteomes" id="UP000546464"/>
    </source>
</evidence>
<keyword evidence="1 5" id="KW-0808">Transferase</keyword>
<protein>
    <submittedName>
        <fullName evidence="5">GNAT family N-acetyltransferase</fullName>
    </submittedName>
</protein>
<dbReference type="PANTHER" id="PTHR43792:SF8">
    <property type="entry name" value="[RIBOSOMAL PROTEIN US5]-ALANINE N-ACETYLTRANSFERASE"/>
    <property type="match status" value="1"/>
</dbReference>
<dbReference type="InterPro" id="IPR000182">
    <property type="entry name" value="GNAT_dom"/>
</dbReference>
<keyword evidence="6" id="KW-1185">Reference proteome</keyword>